<evidence type="ECO:0000256" key="4">
    <source>
        <dbReference type="SAM" id="Phobius"/>
    </source>
</evidence>
<keyword evidence="4" id="KW-1133">Transmembrane helix</keyword>
<keyword evidence="4" id="KW-0472">Membrane</keyword>
<gene>
    <name evidence="5" type="primary">E4</name>
</gene>
<evidence type="ECO:0000256" key="2">
    <source>
        <dbReference type="ARBA" id="ARBA00022518"/>
    </source>
</evidence>
<comment type="similarity">
    <text evidence="1">Belongs to the papillomaviridae E4 protein family.</text>
</comment>
<sequence>TIKGCIMYMVGIKPIIQILKRRPKNMGTLYNGRYVLAAVSYVLLHLYLVLCKTYPLLGLLHTPPPPPPPPLHRPHPHCPLAPPRTAWTRRHVNDPEDPPQTPTTPETPSVSETATPWTVQTTTSSLTVTTVTKDGTTIIVQLRL</sequence>
<evidence type="ECO:0000256" key="3">
    <source>
        <dbReference type="SAM" id="MobiDB-lite"/>
    </source>
</evidence>
<feature type="compositionally biased region" description="Pro residues" evidence="3">
    <location>
        <begin position="64"/>
        <end position="82"/>
    </location>
</feature>
<organism evidence="5">
    <name type="scientific">Human papillomavirus 44</name>
    <dbReference type="NCBI Taxonomy" id="10592"/>
    <lineage>
        <taxon>Viruses</taxon>
        <taxon>Monodnaviria</taxon>
        <taxon>Shotokuvirae</taxon>
        <taxon>Cossaviricota</taxon>
        <taxon>Papovaviricetes</taxon>
        <taxon>Zurhausenvirales</taxon>
        <taxon>Papillomaviridae</taxon>
        <taxon>Firstpapillomavirinae</taxon>
        <taxon>Alphapapillomavirus</taxon>
        <taxon>Alphapapillomavirus 10</taxon>
    </lineage>
</organism>
<dbReference type="Pfam" id="PF02711">
    <property type="entry name" value="Pap_E4"/>
    <property type="match status" value="1"/>
</dbReference>
<feature type="region of interest" description="Disordered" evidence="3">
    <location>
        <begin position="64"/>
        <end position="118"/>
    </location>
</feature>
<feature type="transmembrane region" description="Helical" evidence="4">
    <location>
        <begin position="30"/>
        <end position="50"/>
    </location>
</feature>
<reference evidence="5" key="1">
    <citation type="submission" date="2020-07" db="EMBL/GenBank/DDBJ databases">
        <authorList>
            <person name="Wienecke-Baldacchino K A."/>
        </authorList>
    </citation>
    <scope>NUCLEOTIDE SEQUENCE</scope>
    <source>
        <strain evidence="5">LNS9001577_HPV44</strain>
    </source>
</reference>
<feature type="compositionally biased region" description="Low complexity" evidence="3">
    <location>
        <begin position="103"/>
        <end position="118"/>
    </location>
</feature>
<name>A0A7G2A7G6_HPV44</name>
<accession>A0A7G2A7G6</accession>
<evidence type="ECO:0000256" key="1">
    <source>
        <dbReference type="ARBA" id="ARBA00009551"/>
    </source>
</evidence>
<dbReference type="InterPro" id="IPR003861">
    <property type="entry name" value="Papilloma_E4"/>
</dbReference>
<dbReference type="EMBL" id="LR862067">
    <property type="protein sequence ID" value="CAD1814466.1"/>
    <property type="molecule type" value="Genomic_DNA"/>
</dbReference>
<organismHost>
    <name type="scientific">Homo sapiens</name>
    <name type="common">Human</name>
    <dbReference type="NCBI Taxonomy" id="9606"/>
</organismHost>
<keyword evidence="2" id="KW-0244">Early protein</keyword>
<proteinExistence type="inferred from homology"/>
<feature type="non-terminal residue" evidence="5">
    <location>
        <position position="1"/>
    </location>
</feature>
<keyword evidence="4" id="KW-0812">Transmembrane</keyword>
<evidence type="ECO:0000313" key="5">
    <source>
        <dbReference type="EMBL" id="CAD1814466.1"/>
    </source>
</evidence>
<protein>
    <submittedName>
        <fullName evidence="5">E4 protein</fullName>
    </submittedName>
</protein>